<feature type="domain" description="HTH gntR-type" evidence="4">
    <location>
        <begin position="2"/>
        <end position="67"/>
    </location>
</feature>
<name>A0ABW3CPS8_9ACTN</name>
<dbReference type="Proteomes" id="UP001597083">
    <property type="component" value="Unassembled WGS sequence"/>
</dbReference>
<keyword evidence="6" id="KW-1185">Reference proteome</keyword>
<reference evidence="6" key="1">
    <citation type="journal article" date="2019" name="Int. J. Syst. Evol. Microbiol.">
        <title>The Global Catalogue of Microorganisms (GCM) 10K type strain sequencing project: providing services to taxonomists for standard genome sequencing and annotation.</title>
        <authorList>
            <consortium name="The Broad Institute Genomics Platform"/>
            <consortium name="The Broad Institute Genome Sequencing Center for Infectious Disease"/>
            <person name="Wu L."/>
            <person name="Ma J."/>
        </authorList>
    </citation>
    <scope>NUCLEOTIDE SEQUENCE [LARGE SCALE GENOMIC DNA]</scope>
    <source>
        <strain evidence="6">JCM 31696</strain>
    </source>
</reference>
<dbReference type="PROSITE" id="PS50949">
    <property type="entry name" value="HTH_GNTR"/>
    <property type="match status" value="1"/>
</dbReference>
<dbReference type="SUPFAM" id="SSF46785">
    <property type="entry name" value="Winged helix' DNA-binding domain"/>
    <property type="match status" value="1"/>
</dbReference>
<gene>
    <name evidence="5" type="ORF">ACFQ07_29395</name>
</gene>
<dbReference type="InterPro" id="IPR036388">
    <property type="entry name" value="WH-like_DNA-bd_sf"/>
</dbReference>
<dbReference type="PANTHER" id="PTHR43537">
    <property type="entry name" value="TRANSCRIPTIONAL REGULATOR, GNTR FAMILY"/>
    <property type="match status" value="1"/>
</dbReference>
<evidence type="ECO:0000256" key="3">
    <source>
        <dbReference type="ARBA" id="ARBA00023163"/>
    </source>
</evidence>
<evidence type="ECO:0000256" key="2">
    <source>
        <dbReference type="ARBA" id="ARBA00023125"/>
    </source>
</evidence>
<dbReference type="EMBL" id="JBHTIR010004096">
    <property type="protein sequence ID" value="MFD0856391.1"/>
    <property type="molecule type" value="Genomic_DNA"/>
</dbReference>
<proteinExistence type="predicted"/>
<evidence type="ECO:0000259" key="4">
    <source>
        <dbReference type="PROSITE" id="PS50949"/>
    </source>
</evidence>
<dbReference type="Pfam" id="PF00392">
    <property type="entry name" value="GntR"/>
    <property type="match status" value="1"/>
</dbReference>
<dbReference type="Gene3D" id="1.10.10.10">
    <property type="entry name" value="Winged helix-like DNA-binding domain superfamily/Winged helix DNA-binding domain"/>
    <property type="match status" value="1"/>
</dbReference>
<dbReference type="SMART" id="SM00345">
    <property type="entry name" value="HTH_GNTR"/>
    <property type="match status" value="1"/>
</dbReference>
<organism evidence="5 6">
    <name type="scientific">Actinomadura adrarensis</name>
    <dbReference type="NCBI Taxonomy" id="1819600"/>
    <lineage>
        <taxon>Bacteria</taxon>
        <taxon>Bacillati</taxon>
        <taxon>Actinomycetota</taxon>
        <taxon>Actinomycetes</taxon>
        <taxon>Streptosporangiales</taxon>
        <taxon>Thermomonosporaceae</taxon>
        <taxon>Actinomadura</taxon>
    </lineage>
</organism>
<dbReference type="InterPro" id="IPR000524">
    <property type="entry name" value="Tscrpt_reg_HTH_GntR"/>
</dbReference>
<sequence>MSTLHEEVLDKLGQLITSAALAPGSKVNLEWVQREFGVSRTVARDAVQVLASKRLVASRRRTGVTVL</sequence>
<keyword evidence="2" id="KW-0238">DNA-binding</keyword>
<protein>
    <submittedName>
        <fullName evidence="5">GntR family transcriptional regulator</fullName>
    </submittedName>
</protein>
<comment type="caution">
    <text evidence="5">The sequence shown here is derived from an EMBL/GenBank/DDBJ whole genome shotgun (WGS) entry which is preliminary data.</text>
</comment>
<keyword evidence="1" id="KW-0805">Transcription regulation</keyword>
<dbReference type="PANTHER" id="PTHR43537:SF44">
    <property type="entry name" value="GNTR FAMILY REGULATORY PROTEIN"/>
    <property type="match status" value="1"/>
</dbReference>
<evidence type="ECO:0000256" key="1">
    <source>
        <dbReference type="ARBA" id="ARBA00023015"/>
    </source>
</evidence>
<accession>A0ABW3CPS8</accession>
<keyword evidence="3" id="KW-0804">Transcription</keyword>
<dbReference type="InterPro" id="IPR036390">
    <property type="entry name" value="WH_DNA-bd_sf"/>
</dbReference>
<feature type="non-terminal residue" evidence="5">
    <location>
        <position position="67"/>
    </location>
</feature>
<evidence type="ECO:0000313" key="6">
    <source>
        <dbReference type="Proteomes" id="UP001597083"/>
    </source>
</evidence>
<evidence type="ECO:0000313" key="5">
    <source>
        <dbReference type="EMBL" id="MFD0856391.1"/>
    </source>
</evidence>